<organism evidence="1 2">
    <name type="scientific">Pisum sativum</name>
    <name type="common">Garden pea</name>
    <name type="synonym">Lathyrus oleraceus</name>
    <dbReference type="NCBI Taxonomy" id="3888"/>
    <lineage>
        <taxon>Eukaryota</taxon>
        <taxon>Viridiplantae</taxon>
        <taxon>Streptophyta</taxon>
        <taxon>Embryophyta</taxon>
        <taxon>Tracheophyta</taxon>
        <taxon>Spermatophyta</taxon>
        <taxon>Magnoliopsida</taxon>
        <taxon>eudicotyledons</taxon>
        <taxon>Gunneridae</taxon>
        <taxon>Pentapetalae</taxon>
        <taxon>rosids</taxon>
        <taxon>fabids</taxon>
        <taxon>Fabales</taxon>
        <taxon>Fabaceae</taxon>
        <taxon>Papilionoideae</taxon>
        <taxon>50 kb inversion clade</taxon>
        <taxon>NPAAA clade</taxon>
        <taxon>Hologalegina</taxon>
        <taxon>IRL clade</taxon>
        <taxon>Fabeae</taxon>
        <taxon>Lathyrus</taxon>
    </lineage>
</organism>
<comment type="caution">
    <text evidence="1">The sequence shown here is derived from an EMBL/GenBank/DDBJ whole genome shotgun (WGS) entry which is preliminary data.</text>
</comment>
<sequence>MSWKPKSRDSDIWCQVLRGKYRWNGINDEVSTRQTDSSLWKAIVKIWPKLNEICYWSLGDGKSVDVWDMDNVEQLAASSSDYAETFAVLPPDKNWVEDKLMMDTAALGWKQMWRLKVPQLVKCFIWLMRDDRILTNFMRNRMGLGSSMCRYLAVPLRPLCMLSGDCPHVMLHGSI</sequence>
<evidence type="ECO:0000313" key="1">
    <source>
        <dbReference type="EMBL" id="KAI5423490.1"/>
    </source>
</evidence>
<dbReference type="Proteomes" id="UP001058974">
    <property type="component" value="Chromosome 4"/>
</dbReference>
<name>A0A9D4XR17_PEA</name>
<dbReference type="EMBL" id="JAMSHJ010000004">
    <property type="protein sequence ID" value="KAI5423490.1"/>
    <property type="molecule type" value="Genomic_DNA"/>
</dbReference>
<proteinExistence type="predicted"/>
<accession>A0A9D4XR17</accession>
<evidence type="ECO:0008006" key="3">
    <source>
        <dbReference type="Google" id="ProtNLM"/>
    </source>
</evidence>
<dbReference type="AlphaFoldDB" id="A0A9D4XR17"/>
<keyword evidence="2" id="KW-1185">Reference proteome</keyword>
<evidence type="ECO:0000313" key="2">
    <source>
        <dbReference type="Proteomes" id="UP001058974"/>
    </source>
</evidence>
<gene>
    <name evidence="1" type="ORF">KIW84_046443</name>
</gene>
<dbReference type="Gramene" id="Psat04G0644300-T1">
    <property type="protein sequence ID" value="KAI5423490.1"/>
    <property type="gene ID" value="KIW84_046443"/>
</dbReference>
<reference evidence="1 2" key="1">
    <citation type="journal article" date="2022" name="Nat. Genet.">
        <title>Improved pea reference genome and pan-genome highlight genomic features and evolutionary characteristics.</title>
        <authorList>
            <person name="Yang T."/>
            <person name="Liu R."/>
            <person name="Luo Y."/>
            <person name="Hu S."/>
            <person name="Wang D."/>
            <person name="Wang C."/>
            <person name="Pandey M.K."/>
            <person name="Ge S."/>
            <person name="Xu Q."/>
            <person name="Li N."/>
            <person name="Li G."/>
            <person name="Huang Y."/>
            <person name="Saxena R.K."/>
            <person name="Ji Y."/>
            <person name="Li M."/>
            <person name="Yan X."/>
            <person name="He Y."/>
            <person name="Liu Y."/>
            <person name="Wang X."/>
            <person name="Xiang C."/>
            <person name="Varshney R.K."/>
            <person name="Ding H."/>
            <person name="Gao S."/>
            <person name="Zong X."/>
        </authorList>
    </citation>
    <scope>NUCLEOTIDE SEQUENCE [LARGE SCALE GENOMIC DNA]</scope>
    <source>
        <strain evidence="1 2">cv. Zhongwan 6</strain>
    </source>
</reference>
<protein>
    <recommendedName>
        <fullName evidence="3">Reverse transcriptase zinc-binding domain-containing protein</fullName>
    </recommendedName>
</protein>